<feature type="transmembrane region" description="Helical" evidence="1">
    <location>
        <begin position="21"/>
        <end position="43"/>
    </location>
</feature>
<sequence>MLGVLPNNSNPAIKIKSQTKVLLVRALNVLEMICLMIRAFSLIKPMVLLLCLTAVVEGYGQSEALRLFDTGRHSLGIFTGSTALIGIDYARPVGKKTWLRSCFSYMDFDVRDWETNFNRYEQYASINLNVRNSSLSLLIDHVIAPKLNLRFVTGIGLFLMNDFSGSIKLRDPLKINDIYFEPDELGYVYGGLRYNLKLNPYFGVALGRLTHPNRRLTVGLDIGTFYKGAPEVFINGTALIRNNEHNAEILTNNMSGYRWFPVFNLRFGYSIDPNYNP</sequence>
<keyword evidence="1" id="KW-1133">Transmembrane helix</keyword>
<keyword evidence="1" id="KW-0472">Membrane</keyword>
<dbReference type="Gene3D" id="2.40.160.170">
    <property type="match status" value="1"/>
</dbReference>
<comment type="caution">
    <text evidence="2">The sequence shown here is derived from an EMBL/GenBank/DDBJ whole genome shotgun (WGS) entry which is preliminary data.</text>
</comment>
<keyword evidence="3" id="KW-1185">Reference proteome</keyword>
<proteinExistence type="predicted"/>
<evidence type="ECO:0000313" key="2">
    <source>
        <dbReference type="EMBL" id="KGE84881.1"/>
    </source>
</evidence>
<accession>A0A098RYH2</accession>
<organism evidence="2 3">
    <name type="scientific">Phaeodactylibacter xiamenensis</name>
    <dbReference type="NCBI Taxonomy" id="1524460"/>
    <lineage>
        <taxon>Bacteria</taxon>
        <taxon>Pseudomonadati</taxon>
        <taxon>Bacteroidota</taxon>
        <taxon>Saprospiria</taxon>
        <taxon>Saprospirales</taxon>
        <taxon>Haliscomenobacteraceae</taxon>
        <taxon>Phaeodactylibacter</taxon>
    </lineage>
</organism>
<reference evidence="2 3" key="1">
    <citation type="journal article" date="2014" name="Int. J. Syst. Evol. Microbiol.">
        <title>Phaeodactylibacter xiamenensis gen. nov., sp. nov., a member of the family Saprospiraceae isolated from the marine alga Phaeodactylum tricornutum.</title>
        <authorList>
            <person name="Chen Z.Jr."/>
            <person name="Lei X."/>
            <person name="Lai Q."/>
            <person name="Li Y."/>
            <person name="Zhang B."/>
            <person name="Zhang J."/>
            <person name="Zhang H."/>
            <person name="Yang L."/>
            <person name="Zheng W."/>
            <person name="Tian Y."/>
            <person name="Yu Z."/>
            <person name="Xu H.Jr."/>
            <person name="Zheng T."/>
        </authorList>
    </citation>
    <scope>NUCLEOTIDE SEQUENCE [LARGE SCALE GENOMIC DNA]</scope>
    <source>
        <strain evidence="2 3">KD52</strain>
    </source>
</reference>
<dbReference type="STRING" id="1524460.IX84_30945"/>
<dbReference type="AlphaFoldDB" id="A0A098RYH2"/>
<gene>
    <name evidence="2" type="ORF">IX84_30945</name>
</gene>
<protein>
    <submittedName>
        <fullName evidence="2">Uncharacterized protein</fullName>
    </submittedName>
</protein>
<dbReference type="Proteomes" id="UP000029736">
    <property type="component" value="Unassembled WGS sequence"/>
</dbReference>
<evidence type="ECO:0000256" key="1">
    <source>
        <dbReference type="SAM" id="Phobius"/>
    </source>
</evidence>
<name>A0A098RYH2_9BACT</name>
<keyword evidence="1" id="KW-0812">Transmembrane</keyword>
<evidence type="ECO:0000313" key="3">
    <source>
        <dbReference type="Proteomes" id="UP000029736"/>
    </source>
</evidence>
<dbReference type="EMBL" id="JPOS01000101">
    <property type="protein sequence ID" value="KGE84881.1"/>
    <property type="molecule type" value="Genomic_DNA"/>
</dbReference>